<gene>
    <name evidence="2" type="ORF">ACFO4L_14750</name>
</gene>
<dbReference type="EMBL" id="JBHSGK010000019">
    <property type="protein sequence ID" value="MFC4737837.1"/>
    <property type="molecule type" value="Genomic_DNA"/>
</dbReference>
<dbReference type="Proteomes" id="UP001595896">
    <property type="component" value="Unassembled WGS sequence"/>
</dbReference>
<organism evidence="2 3">
    <name type="scientific">Bacillus daqingensis</name>
    <dbReference type="NCBI Taxonomy" id="872396"/>
    <lineage>
        <taxon>Bacteria</taxon>
        <taxon>Bacillati</taxon>
        <taxon>Bacillota</taxon>
        <taxon>Bacilli</taxon>
        <taxon>Bacillales</taxon>
        <taxon>Bacillaceae</taxon>
        <taxon>Bacillus</taxon>
    </lineage>
</organism>
<proteinExistence type="predicted"/>
<keyword evidence="3" id="KW-1185">Reference proteome</keyword>
<reference evidence="3" key="1">
    <citation type="journal article" date="2019" name="Int. J. Syst. Evol. Microbiol.">
        <title>The Global Catalogue of Microorganisms (GCM) 10K type strain sequencing project: providing services to taxonomists for standard genome sequencing and annotation.</title>
        <authorList>
            <consortium name="The Broad Institute Genomics Platform"/>
            <consortium name="The Broad Institute Genome Sequencing Center for Infectious Disease"/>
            <person name="Wu L."/>
            <person name="Ma J."/>
        </authorList>
    </citation>
    <scope>NUCLEOTIDE SEQUENCE [LARGE SCALE GENOMIC DNA]</scope>
    <source>
        <strain evidence="3">JCM 12165</strain>
    </source>
</reference>
<comment type="caution">
    <text evidence="2">The sequence shown here is derived from an EMBL/GenBank/DDBJ whole genome shotgun (WGS) entry which is preliminary data.</text>
</comment>
<evidence type="ECO:0000313" key="3">
    <source>
        <dbReference type="Proteomes" id="UP001595896"/>
    </source>
</evidence>
<dbReference type="Pfam" id="PF08378">
    <property type="entry name" value="NERD"/>
    <property type="match status" value="1"/>
</dbReference>
<name>A0ABV9NX12_9BACI</name>
<dbReference type="InterPro" id="IPR011528">
    <property type="entry name" value="NERD"/>
</dbReference>
<dbReference type="PROSITE" id="PS50965">
    <property type="entry name" value="NERD"/>
    <property type="match status" value="1"/>
</dbReference>
<protein>
    <submittedName>
        <fullName evidence="2">Nuclease-related domain-containing protein</fullName>
    </submittedName>
</protein>
<accession>A0ABV9NX12</accession>
<evidence type="ECO:0000259" key="1">
    <source>
        <dbReference type="PROSITE" id="PS50965"/>
    </source>
</evidence>
<dbReference type="RefSeq" id="WP_377910424.1">
    <property type="nucleotide sequence ID" value="NZ_JBHSGK010000019.1"/>
</dbReference>
<sequence length="314" mass="36952">MLLNPRKKPYFFYQYEALLRRLPKTHPIYARVEADFYRYRAGFSGEKELDYYFDYLPSDISYFHQLYASVLNSKFSVQIDLLLLSPTFISIIELKHYAGSLYFSSHYNQLIKKADGQSEVMTCPLAQVNRQRIQLERILKHDLKKEIPILTHVFVTNPRCEIKSDLPIQNLAHVAKLPELVRQWKTTYTEPTLTKSHISNLGKRLVNRLKKEERNLLSRYKLDSSILRSGVLCNSCDAIMARRRGYWVCATCFEKGKNQHQQAFRDYALLHKTTMTLTEAMNWAGMRRDTCGRLMQQQFKRVPSVYPVTYQLID</sequence>
<feature type="domain" description="NERD" evidence="1">
    <location>
        <begin position="41"/>
        <end position="158"/>
    </location>
</feature>
<evidence type="ECO:0000313" key="2">
    <source>
        <dbReference type="EMBL" id="MFC4737837.1"/>
    </source>
</evidence>